<dbReference type="EMBL" id="CAJVPY010065324">
    <property type="protein sequence ID" value="CAG8824741.1"/>
    <property type="molecule type" value="Genomic_DNA"/>
</dbReference>
<dbReference type="OrthoDB" id="2370036at2759"/>
<name>A0A9N9PKC0_9GLOM</name>
<organism evidence="1 2">
    <name type="scientific">Dentiscutata erythropus</name>
    <dbReference type="NCBI Taxonomy" id="1348616"/>
    <lineage>
        <taxon>Eukaryota</taxon>
        <taxon>Fungi</taxon>
        <taxon>Fungi incertae sedis</taxon>
        <taxon>Mucoromycota</taxon>
        <taxon>Glomeromycotina</taxon>
        <taxon>Glomeromycetes</taxon>
        <taxon>Diversisporales</taxon>
        <taxon>Gigasporaceae</taxon>
        <taxon>Dentiscutata</taxon>
    </lineage>
</organism>
<evidence type="ECO:0000313" key="1">
    <source>
        <dbReference type="EMBL" id="CAG8824741.1"/>
    </source>
</evidence>
<accession>A0A9N9PKC0</accession>
<protein>
    <submittedName>
        <fullName evidence="1">2296_t:CDS:1</fullName>
    </submittedName>
</protein>
<dbReference type="Proteomes" id="UP000789405">
    <property type="component" value="Unassembled WGS sequence"/>
</dbReference>
<evidence type="ECO:0000313" key="2">
    <source>
        <dbReference type="Proteomes" id="UP000789405"/>
    </source>
</evidence>
<reference evidence="1" key="1">
    <citation type="submission" date="2021-06" db="EMBL/GenBank/DDBJ databases">
        <authorList>
            <person name="Kallberg Y."/>
            <person name="Tangrot J."/>
            <person name="Rosling A."/>
        </authorList>
    </citation>
    <scope>NUCLEOTIDE SEQUENCE</scope>
    <source>
        <strain evidence="1">MA453B</strain>
    </source>
</reference>
<comment type="caution">
    <text evidence="1">The sequence shown here is derived from an EMBL/GenBank/DDBJ whole genome shotgun (WGS) entry which is preliminary data.</text>
</comment>
<dbReference type="AlphaFoldDB" id="A0A9N9PKC0"/>
<keyword evidence="2" id="KW-1185">Reference proteome</keyword>
<sequence length="68" mass="8122">YLEDVQDQDIRQKLQETVDFRPPYAFTTEIKQRMHREVRYANGFGKIKKALNLALDLNCEDEFIDMVN</sequence>
<proteinExistence type="predicted"/>
<feature type="non-terminal residue" evidence="1">
    <location>
        <position position="1"/>
    </location>
</feature>
<feature type="non-terminal residue" evidence="1">
    <location>
        <position position="68"/>
    </location>
</feature>
<gene>
    <name evidence="1" type="ORF">DERYTH_LOCUS27757</name>
</gene>